<gene>
    <name evidence="2" type="ORF">MNBD_GAMMA18-1912</name>
</gene>
<dbReference type="PRINTS" id="PR01798">
    <property type="entry name" value="SCOASYNTHASE"/>
</dbReference>
<accession>A0A3B1A2Q1</accession>
<dbReference type="InterPro" id="IPR005811">
    <property type="entry name" value="SUCC_ACL_C"/>
</dbReference>
<dbReference type="GO" id="GO:0006099">
    <property type="term" value="P:tricarboxylic acid cycle"/>
    <property type="evidence" value="ECO:0007669"/>
    <property type="project" value="TreeGrafter"/>
</dbReference>
<evidence type="ECO:0000313" key="2">
    <source>
        <dbReference type="EMBL" id="VAW87166.1"/>
    </source>
</evidence>
<dbReference type="PANTHER" id="PTHR11117:SF2">
    <property type="entry name" value="SUCCINATE--COA LIGASE [ADP_GDP-FORMING] SUBUNIT ALPHA, MITOCHONDRIAL"/>
    <property type="match status" value="1"/>
</dbReference>
<evidence type="ECO:0000259" key="1">
    <source>
        <dbReference type="Pfam" id="PF00549"/>
    </source>
</evidence>
<dbReference type="GO" id="GO:0004776">
    <property type="term" value="F:succinate-CoA ligase (GDP-forming) activity"/>
    <property type="evidence" value="ECO:0007669"/>
    <property type="project" value="TreeGrafter"/>
</dbReference>
<dbReference type="EMBL" id="UOFP01000172">
    <property type="protein sequence ID" value="VAW87166.1"/>
    <property type="molecule type" value="Genomic_DNA"/>
</dbReference>
<dbReference type="Gene3D" id="3.40.50.261">
    <property type="entry name" value="Succinyl-CoA synthetase domains"/>
    <property type="match status" value="1"/>
</dbReference>
<proteinExistence type="predicted"/>
<protein>
    <submittedName>
        <fullName evidence="2">Succinyl-CoA ligase [ADP-forming] alpha chain</fullName>
        <ecNumber evidence="2">6.2.1.5</ecNumber>
    </submittedName>
</protein>
<dbReference type="PANTHER" id="PTHR11117">
    <property type="entry name" value="SUCCINYL-COA LIGASE SUBUNIT ALPHA"/>
    <property type="match status" value="1"/>
</dbReference>
<dbReference type="EC" id="6.2.1.5" evidence="2"/>
<name>A0A3B1A2Q1_9ZZZZ</name>
<organism evidence="2">
    <name type="scientific">hydrothermal vent metagenome</name>
    <dbReference type="NCBI Taxonomy" id="652676"/>
    <lineage>
        <taxon>unclassified sequences</taxon>
        <taxon>metagenomes</taxon>
        <taxon>ecological metagenomes</taxon>
    </lineage>
</organism>
<dbReference type="GO" id="GO:0009361">
    <property type="term" value="C:succinate-CoA ligase complex (ADP-forming)"/>
    <property type="evidence" value="ECO:0007669"/>
    <property type="project" value="TreeGrafter"/>
</dbReference>
<sequence length="199" mass="21034">TIVCITRGIPAHDMVKVKSIIRGQGVNLIGPNSPGMITSEEFKLGVMPSGIHKKGTIGIVSRADSLTYEAVMQTTQIGLGQTTTVGIGSDSVMGMSFVDVIKLFEQDRRTKGIIMVGEIGGDLEERTAQYIADEVRKPILSYIAGVTAPPGKRMGHVGVILESGIGSAAFKCAALAEAGVQIVQSPTELGPRMLEYFEG</sequence>
<keyword evidence="2" id="KW-0436">Ligase</keyword>
<dbReference type="Gene3D" id="3.40.50.720">
    <property type="entry name" value="NAD(P)-binding Rossmann-like Domain"/>
    <property type="match status" value="1"/>
</dbReference>
<reference evidence="2" key="1">
    <citation type="submission" date="2018-06" db="EMBL/GenBank/DDBJ databases">
        <authorList>
            <person name="Zhirakovskaya E."/>
        </authorList>
    </citation>
    <scope>NUCLEOTIDE SEQUENCE</scope>
</reference>
<dbReference type="SUPFAM" id="SSF52210">
    <property type="entry name" value="Succinyl-CoA synthetase domains"/>
    <property type="match status" value="1"/>
</dbReference>
<dbReference type="Pfam" id="PF00549">
    <property type="entry name" value="Ligase_CoA"/>
    <property type="match status" value="1"/>
</dbReference>
<dbReference type="AlphaFoldDB" id="A0A3B1A2Q1"/>
<dbReference type="InterPro" id="IPR016102">
    <property type="entry name" value="Succinyl-CoA_synth-like"/>
</dbReference>
<feature type="domain" description="ATP-citrate synthase/succinyl-CoA ligase C-terminal" evidence="1">
    <location>
        <begin position="62"/>
        <end position="180"/>
    </location>
</feature>
<dbReference type="GO" id="GO:0004775">
    <property type="term" value="F:succinate-CoA ligase (ADP-forming) activity"/>
    <property type="evidence" value="ECO:0007669"/>
    <property type="project" value="UniProtKB-EC"/>
</dbReference>
<feature type="non-terminal residue" evidence="2">
    <location>
        <position position="1"/>
    </location>
</feature>